<proteinExistence type="inferred from homology"/>
<protein>
    <submittedName>
        <fullName evidence="3">Protein sprouty homolog 2-like isoform X1</fullName>
    </submittedName>
</protein>
<dbReference type="PROSITE" id="PS51227">
    <property type="entry name" value="SPR"/>
    <property type="match status" value="1"/>
</dbReference>
<comment type="similarity">
    <text evidence="1">Belongs to the sprouty family.</text>
</comment>
<dbReference type="GO" id="GO:0040037">
    <property type="term" value="P:negative regulation of fibroblast growth factor receptor signaling pathway"/>
    <property type="evidence" value="ECO:0007669"/>
    <property type="project" value="TreeGrafter"/>
</dbReference>
<dbReference type="GO" id="GO:0016020">
    <property type="term" value="C:membrane"/>
    <property type="evidence" value="ECO:0007669"/>
    <property type="project" value="InterPro"/>
</dbReference>
<dbReference type="OrthoDB" id="10038884at2759"/>
<name>A0A8B7Y0U4_ACAPL</name>
<evidence type="ECO:0000256" key="1">
    <source>
        <dbReference type="ARBA" id="ARBA00010964"/>
    </source>
</evidence>
<dbReference type="InterPro" id="IPR051192">
    <property type="entry name" value="Sprouty_domain"/>
</dbReference>
<dbReference type="KEGG" id="aplc:110976835"/>
<evidence type="ECO:0000313" key="2">
    <source>
        <dbReference type="Proteomes" id="UP000694845"/>
    </source>
</evidence>
<sequence>MKQLQSLWSTGLPHVASMAQDGNGVISRQPRSGLTRSLRQSSGQQQIRTLDLPALQSAPLERQARRNEYVDAPGIETLYNKRNNNESPTVVLSGGHHHRAHRSTCIVISDRGKTKVLKLAKREVIRTSEEGSDASAQGGTPVYDSKKPLYCPFCGRCYCDKCRARTELPHAWLCGDRYECSAENTLEYCTCLCCVKGLFYHLADSNHDDYSWSDKPCSCGDKKCRLRWSLMGMIPLVLPCLRCYLPGRGCISARKLCFARDGCKCEDQDYSFV</sequence>
<reference evidence="3" key="1">
    <citation type="submission" date="2025-08" db="UniProtKB">
        <authorList>
            <consortium name="RefSeq"/>
        </authorList>
    </citation>
    <scope>IDENTIFICATION</scope>
</reference>
<dbReference type="GO" id="GO:0046580">
    <property type="term" value="P:negative regulation of Ras protein signal transduction"/>
    <property type="evidence" value="ECO:0007669"/>
    <property type="project" value="TreeGrafter"/>
</dbReference>
<dbReference type="PANTHER" id="PTHR12365">
    <property type="entry name" value="SPROUTY"/>
    <property type="match status" value="1"/>
</dbReference>
<keyword evidence="2" id="KW-1185">Reference proteome</keyword>
<dbReference type="GO" id="GO:0048513">
    <property type="term" value="P:animal organ development"/>
    <property type="evidence" value="ECO:0007669"/>
    <property type="project" value="TreeGrafter"/>
</dbReference>
<dbReference type="Pfam" id="PF05210">
    <property type="entry name" value="Sprouty"/>
    <property type="match status" value="1"/>
</dbReference>
<dbReference type="GO" id="GO:0005829">
    <property type="term" value="C:cytosol"/>
    <property type="evidence" value="ECO:0007669"/>
    <property type="project" value="TreeGrafter"/>
</dbReference>
<dbReference type="PANTHER" id="PTHR12365:SF7">
    <property type="entry name" value="PROTEIN SPROUTY"/>
    <property type="match status" value="1"/>
</dbReference>
<accession>A0A8B7Y0U4</accession>
<dbReference type="OMA" id="HCARESD"/>
<dbReference type="RefSeq" id="XP_022086142.1">
    <property type="nucleotide sequence ID" value="XM_022230450.1"/>
</dbReference>
<dbReference type="GeneID" id="110976835"/>
<evidence type="ECO:0000313" key="3">
    <source>
        <dbReference type="RefSeq" id="XP_022086142.1"/>
    </source>
</evidence>
<gene>
    <name evidence="3" type="primary">LOC110976835</name>
</gene>
<organism evidence="2 3">
    <name type="scientific">Acanthaster planci</name>
    <name type="common">Crown-of-thorns starfish</name>
    <dbReference type="NCBI Taxonomy" id="133434"/>
    <lineage>
        <taxon>Eukaryota</taxon>
        <taxon>Metazoa</taxon>
        <taxon>Echinodermata</taxon>
        <taxon>Eleutherozoa</taxon>
        <taxon>Asterozoa</taxon>
        <taxon>Asteroidea</taxon>
        <taxon>Valvatacea</taxon>
        <taxon>Valvatida</taxon>
        <taxon>Acanthasteridae</taxon>
        <taxon>Acanthaster</taxon>
    </lineage>
</organism>
<dbReference type="InterPro" id="IPR007875">
    <property type="entry name" value="Sprouty"/>
</dbReference>
<dbReference type="Proteomes" id="UP000694845">
    <property type="component" value="Unplaced"/>
</dbReference>
<dbReference type="AlphaFoldDB" id="A0A8B7Y0U4"/>